<dbReference type="Proteomes" id="UP001630127">
    <property type="component" value="Unassembled WGS sequence"/>
</dbReference>
<dbReference type="InterPro" id="IPR052929">
    <property type="entry name" value="RNase_H-like_EbsB-rel"/>
</dbReference>
<dbReference type="PANTHER" id="PTHR47074:SF48">
    <property type="entry name" value="POLYNUCLEOTIDYL TRANSFERASE, RIBONUCLEASE H-LIKE SUPERFAMILY PROTEIN"/>
    <property type="match status" value="1"/>
</dbReference>
<comment type="caution">
    <text evidence="2">The sequence shown here is derived from an EMBL/GenBank/DDBJ whole genome shotgun (WGS) entry which is preliminary data.</text>
</comment>
<accession>A0ABD2Y5F4</accession>
<feature type="domain" description="RNase H type-1" evidence="1">
    <location>
        <begin position="56"/>
        <end position="132"/>
    </location>
</feature>
<dbReference type="InterPro" id="IPR002156">
    <property type="entry name" value="RNaseH_domain"/>
</dbReference>
<evidence type="ECO:0000313" key="2">
    <source>
        <dbReference type="EMBL" id="KAL3501941.1"/>
    </source>
</evidence>
<dbReference type="PANTHER" id="PTHR47074">
    <property type="entry name" value="BNAC02G40300D PROTEIN"/>
    <property type="match status" value="1"/>
</dbReference>
<organism evidence="2 3">
    <name type="scientific">Cinchona calisaya</name>
    <dbReference type="NCBI Taxonomy" id="153742"/>
    <lineage>
        <taxon>Eukaryota</taxon>
        <taxon>Viridiplantae</taxon>
        <taxon>Streptophyta</taxon>
        <taxon>Embryophyta</taxon>
        <taxon>Tracheophyta</taxon>
        <taxon>Spermatophyta</taxon>
        <taxon>Magnoliopsida</taxon>
        <taxon>eudicotyledons</taxon>
        <taxon>Gunneridae</taxon>
        <taxon>Pentapetalae</taxon>
        <taxon>asterids</taxon>
        <taxon>lamiids</taxon>
        <taxon>Gentianales</taxon>
        <taxon>Rubiaceae</taxon>
        <taxon>Cinchonoideae</taxon>
        <taxon>Cinchoneae</taxon>
        <taxon>Cinchona</taxon>
    </lineage>
</organism>
<gene>
    <name evidence="2" type="ORF">ACH5RR_036390</name>
</gene>
<dbReference type="Pfam" id="PF13456">
    <property type="entry name" value="RVT_3"/>
    <property type="match status" value="1"/>
</dbReference>
<dbReference type="EMBL" id="JBJUIK010000015">
    <property type="protein sequence ID" value="KAL3501941.1"/>
    <property type="molecule type" value="Genomic_DNA"/>
</dbReference>
<protein>
    <recommendedName>
        <fullName evidence="1">RNase H type-1 domain-containing protein</fullName>
    </recommendedName>
</protein>
<name>A0ABD2Y5F4_9GENT</name>
<sequence length="157" mass="16823">MSLLGLISGQEKDLLRKDWIELSFQGLGGVPAPGPVGHTTDGNHWCCPPQGVLKINTDTSLHSQSGEAGKGVVVIDSLGLVKHAWAVRKFPVSNISVPEAEEIQCALLQVQRNFYAAVEVQSDSSTVIALLIKGCCEDRDLGVILTDTLICLSVLFK</sequence>
<dbReference type="AlphaFoldDB" id="A0ABD2Y5F4"/>
<evidence type="ECO:0000259" key="1">
    <source>
        <dbReference type="Pfam" id="PF13456"/>
    </source>
</evidence>
<evidence type="ECO:0000313" key="3">
    <source>
        <dbReference type="Proteomes" id="UP001630127"/>
    </source>
</evidence>
<keyword evidence="3" id="KW-1185">Reference proteome</keyword>
<proteinExistence type="predicted"/>
<reference evidence="2 3" key="1">
    <citation type="submission" date="2024-11" db="EMBL/GenBank/DDBJ databases">
        <title>A near-complete genome assembly of Cinchona calisaya.</title>
        <authorList>
            <person name="Lian D.C."/>
            <person name="Zhao X.W."/>
            <person name="Wei L."/>
        </authorList>
    </citation>
    <scope>NUCLEOTIDE SEQUENCE [LARGE SCALE GENOMIC DNA]</scope>
    <source>
        <tissue evidence="2">Nenye</tissue>
    </source>
</reference>